<evidence type="ECO:0000259" key="4">
    <source>
        <dbReference type="PROSITE" id="PS51866"/>
    </source>
</evidence>
<dbReference type="InterPro" id="IPR011010">
    <property type="entry name" value="DNA_brk_join_enz"/>
</dbReference>
<evidence type="ECO:0000259" key="5">
    <source>
        <dbReference type="PROSITE" id="PS51898"/>
    </source>
</evidence>
<keyword evidence="1 3" id="KW-0500">Molybdenum</keyword>
<evidence type="ECO:0000256" key="3">
    <source>
        <dbReference type="PROSITE-ProRule" id="PRU01213"/>
    </source>
</evidence>
<dbReference type="Gene3D" id="2.40.50.100">
    <property type="match status" value="2"/>
</dbReference>
<dbReference type="EMBL" id="AP026709">
    <property type="protein sequence ID" value="BDQ36989.1"/>
    <property type="molecule type" value="Genomic_DNA"/>
</dbReference>
<dbReference type="InterPro" id="IPR013762">
    <property type="entry name" value="Integrase-like_cat_sf"/>
</dbReference>
<dbReference type="SUPFAM" id="SSF56349">
    <property type="entry name" value="DNA breaking-rejoining enzymes"/>
    <property type="match status" value="1"/>
</dbReference>
<feature type="domain" description="Mop" evidence="4">
    <location>
        <begin position="284"/>
        <end position="350"/>
    </location>
</feature>
<accession>A0ABM8AZW1</accession>
<dbReference type="PROSITE" id="PS51866">
    <property type="entry name" value="MOP"/>
    <property type="match status" value="2"/>
</dbReference>
<evidence type="ECO:0000313" key="7">
    <source>
        <dbReference type="Proteomes" id="UP001317742"/>
    </source>
</evidence>
<dbReference type="Gene3D" id="1.10.443.10">
    <property type="entry name" value="Intergrase catalytic core"/>
    <property type="match status" value="1"/>
</dbReference>
<keyword evidence="2" id="KW-0233">DNA recombination</keyword>
<name>A0ABM8AZW1_9BACT</name>
<gene>
    <name evidence="6" type="ORF">SYK_13490</name>
</gene>
<dbReference type="RefSeq" id="WP_281762858.1">
    <property type="nucleotide sequence ID" value="NZ_AP026709.1"/>
</dbReference>
<feature type="domain" description="Mop" evidence="4">
    <location>
        <begin position="212"/>
        <end position="278"/>
    </location>
</feature>
<dbReference type="Proteomes" id="UP001317742">
    <property type="component" value="Chromosome"/>
</dbReference>
<dbReference type="SUPFAM" id="SSF50331">
    <property type="entry name" value="MOP-like"/>
    <property type="match status" value="2"/>
</dbReference>
<organism evidence="6 7">
    <name type="scientific">Pseudodesulfovibrio nedwellii</name>
    <dbReference type="NCBI Taxonomy" id="2973072"/>
    <lineage>
        <taxon>Bacteria</taxon>
        <taxon>Pseudomonadati</taxon>
        <taxon>Thermodesulfobacteriota</taxon>
        <taxon>Desulfovibrionia</taxon>
        <taxon>Desulfovibrionales</taxon>
        <taxon>Desulfovibrionaceae</taxon>
    </lineage>
</organism>
<dbReference type="NCBIfam" id="TIGR00638">
    <property type="entry name" value="Mop"/>
    <property type="match status" value="1"/>
</dbReference>
<reference evidence="6 7" key="1">
    <citation type="submission" date="2022-08" db="EMBL/GenBank/DDBJ databases">
        <title>Genome Sequence of the sulphate-reducing bacterium, Pseudodesulfovibrio sp. SYK.</title>
        <authorList>
            <person name="Kondo R."/>
            <person name="Kataoka T."/>
        </authorList>
    </citation>
    <scope>NUCLEOTIDE SEQUENCE [LARGE SCALE GENOMIC DNA]</scope>
    <source>
        <strain evidence="6 7">SYK</strain>
    </source>
</reference>
<evidence type="ECO:0000256" key="1">
    <source>
        <dbReference type="ARBA" id="ARBA00022505"/>
    </source>
</evidence>
<dbReference type="InterPro" id="IPR002104">
    <property type="entry name" value="Integrase_catalytic"/>
</dbReference>
<proteinExistence type="predicted"/>
<dbReference type="InterPro" id="IPR005116">
    <property type="entry name" value="Transp-assoc_OB_typ1"/>
</dbReference>
<feature type="domain" description="Tyr recombinase" evidence="5">
    <location>
        <begin position="20"/>
        <end position="203"/>
    </location>
</feature>
<keyword evidence="7" id="KW-1185">Reference proteome</keyword>
<protein>
    <submittedName>
        <fullName evidence="6">Integrase</fullName>
    </submittedName>
</protein>
<evidence type="ECO:0000313" key="6">
    <source>
        <dbReference type="EMBL" id="BDQ36989.1"/>
    </source>
</evidence>
<dbReference type="InterPro" id="IPR008995">
    <property type="entry name" value="Mo/tungstate-bd_C_term_dom"/>
</dbReference>
<dbReference type="PROSITE" id="PS51898">
    <property type="entry name" value="TYR_RECOMBINASE"/>
    <property type="match status" value="1"/>
</dbReference>
<evidence type="ECO:0000256" key="2">
    <source>
        <dbReference type="ARBA" id="ARBA00023172"/>
    </source>
</evidence>
<sequence length="353" mass="39030">MSSVKSSSKAYPRDFFNVSDHVNYLEPSEMREFEQAFRQWKVSAVRADSVQARERMWLIFLMLRHTGARLGEILSLDDSIAFDAEGLFVRLGREGRIREVPLSNELFSEVMAALEGPLGCGLRGTFFQVDPGYFRRICYARGKDCGLSKDHVCPKSLRNTRAVEMLRSGVPITIVKEVLGQSSLDLTANFQQFSTGDMQSIVRTAHNAMRKRTSARNSFVGHVIGVVEDSVMAEVTMETRSGMVLSSVITSDSLRNLKLVKGAPVIATVKAPLVNVISCRKTPVGSARNRFKGTVIRVTDSPVLSEVLGRLPDGSDVCALISEQSAKELALKSGDEMEFWFKALSVVLNTVQL</sequence>
<dbReference type="Pfam" id="PF03459">
    <property type="entry name" value="TOBE"/>
    <property type="match status" value="2"/>
</dbReference>
<dbReference type="InterPro" id="IPR004606">
    <property type="entry name" value="Mop_domain"/>
</dbReference>